<dbReference type="PANTHER" id="PTHR43179:SF7">
    <property type="entry name" value="RHAMNOSYLTRANSFERASE WBBL"/>
    <property type="match status" value="1"/>
</dbReference>
<keyword evidence="4" id="KW-1185">Reference proteome</keyword>
<keyword evidence="1" id="KW-0812">Transmembrane</keyword>
<feature type="transmembrane region" description="Helical" evidence="1">
    <location>
        <begin position="256"/>
        <end position="276"/>
    </location>
</feature>
<dbReference type="EMBL" id="CP112998">
    <property type="protein sequence ID" value="WAC10792.1"/>
    <property type="molecule type" value="Genomic_DNA"/>
</dbReference>
<dbReference type="RefSeq" id="WP_244822554.1">
    <property type="nucleotide sequence ID" value="NZ_CP112998.1"/>
</dbReference>
<dbReference type="AlphaFoldDB" id="A0A9E8N960"/>
<organism evidence="3 4">
    <name type="scientific">Dyadobacter pollutisoli</name>
    <dbReference type="NCBI Taxonomy" id="2910158"/>
    <lineage>
        <taxon>Bacteria</taxon>
        <taxon>Pseudomonadati</taxon>
        <taxon>Bacteroidota</taxon>
        <taxon>Cytophagia</taxon>
        <taxon>Cytophagales</taxon>
        <taxon>Spirosomataceae</taxon>
        <taxon>Dyadobacter</taxon>
    </lineage>
</organism>
<name>A0A9E8N960_9BACT</name>
<evidence type="ECO:0000313" key="3">
    <source>
        <dbReference type="EMBL" id="WAC10792.1"/>
    </source>
</evidence>
<dbReference type="KEGG" id="dpf:ON006_23985"/>
<gene>
    <name evidence="3" type="ORF">ON006_23985</name>
</gene>
<feature type="domain" description="Glycosyltransferase 2-like" evidence="2">
    <location>
        <begin position="4"/>
        <end position="129"/>
    </location>
</feature>
<evidence type="ECO:0000256" key="1">
    <source>
        <dbReference type="SAM" id="Phobius"/>
    </source>
</evidence>
<evidence type="ECO:0000259" key="2">
    <source>
        <dbReference type="Pfam" id="PF00535"/>
    </source>
</evidence>
<dbReference type="CDD" id="cd04186">
    <property type="entry name" value="GT_2_like_c"/>
    <property type="match status" value="1"/>
</dbReference>
<dbReference type="Pfam" id="PF00535">
    <property type="entry name" value="Glycos_transf_2"/>
    <property type="match status" value="1"/>
</dbReference>
<keyword evidence="1" id="KW-0472">Membrane</keyword>
<dbReference type="PANTHER" id="PTHR43179">
    <property type="entry name" value="RHAMNOSYLTRANSFERASE WBBL"/>
    <property type="match status" value="1"/>
</dbReference>
<dbReference type="Proteomes" id="UP001164653">
    <property type="component" value="Chromosome"/>
</dbReference>
<dbReference type="Gene3D" id="3.90.550.10">
    <property type="entry name" value="Spore Coat Polysaccharide Biosynthesis Protein SpsA, Chain A"/>
    <property type="match status" value="1"/>
</dbReference>
<keyword evidence="1" id="KW-1133">Transmembrane helix</keyword>
<proteinExistence type="predicted"/>
<evidence type="ECO:0000313" key="4">
    <source>
        <dbReference type="Proteomes" id="UP001164653"/>
    </source>
</evidence>
<reference evidence="3" key="1">
    <citation type="submission" date="2022-11" db="EMBL/GenBank/DDBJ databases">
        <title>Dyadobacter pollutisoli sp. nov., isolated from plastic dumped soil.</title>
        <authorList>
            <person name="Kim J.M."/>
            <person name="Kim K.R."/>
            <person name="Lee J.K."/>
            <person name="Hao L."/>
            <person name="Jeon C.O."/>
        </authorList>
    </citation>
    <scope>NUCLEOTIDE SEQUENCE</scope>
    <source>
        <strain evidence="3">U1</strain>
    </source>
</reference>
<dbReference type="InterPro" id="IPR029044">
    <property type="entry name" value="Nucleotide-diphossugar_trans"/>
</dbReference>
<sequence>MDVSIIIINYRTPQLIINCLNSIYKYTPEVTFEVIVVDNDPKNGGGAIVREAYPNVQWIDMEFNAGFGIANNRGMSVAKGKYFLLLNADTLVTDNVIGRCFDRMNNRPDIMACGALQYYADGTPMPFYRSFNEFRRTFFILPPSGLVDKVINKLYPEPKYADPDQYDWLVGAFIFVRKEGFEQTGGFSNDFFMYGEDVEWSGRLGKLGKLCYFQDCTFIHLENDNPFRRTNISWINRFSTQMQVSNFLWIRKQYGIFQYLLLILHYLIMTPVVFAWKMLFNLKKDGNPFSELRTQHIYVRKTRVLLKYFWKTLFLKKGLFKIRPDENIDLLTASA</sequence>
<dbReference type="InterPro" id="IPR001173">
    <property type="entry name" value="Glyco_trans_2-like"/>
</dbReference>
<protein>
    <submittedName>
        <fullName evidence="3">Glycosyltransferase family 2 protein</fullName>
    </submittedName>
</protein>
<accession>A0A9E8N960</accession>
<dbReference type="SUPFAM" id="SSF53448">
    <property type="entry name" value="Nucleotide-diphospho-sugar transferases"/>
    <property type="match status" value="1"/>
</dbReference>